<accession>U5BXM5</accession>
<evidence type="ECO:0000313" key="1">
    <source>
        <dbReference type="EMBL" id="ERM80677.1"/>
    </source>
</evidence>
<sequence length="34" mass="4091">MGQFNPKDAISFRIGLKLRKKQTDWRKGRILMEK</sequence>
<organism evidence="1 2">
    <name type="scientific">Rhodonellum psychrophilum GCM71 = DSM 17998</name>
    <dbReference type="NCBI Taxonomy" id="1123057"/>
    <lineage>
        <taxon>Bacteria</taxon>
        <taxon>Pseudomonadati</taxon>
        <taxon>Bacteroidota</taxon>
        <taxon>Cytophagia</taxon>
        <taxon>Cytophagales</taxon>
        <taxon>Cytophagaceae</taxon>
        <taxon>Rhodonellum</taxon>
    </lineage>
</organism>
<name>U5BXM5_9BACT</name>
<dbReference type="Proteomes" id="UP000016843">
    <property type="component" value="Unassembled WGS sequence"/>
</dbReference>
<proteinExistence type="predicted"/>
<gene>
    <name evidence="1" type="ORF">P872_12490</name>
</gene>
<reference evidence="1 2" key="1">
    <citation type="journal article" date="2013" name="Genome Announc.">
        <title>Draft Genome Sequence of the Psychrophilic and Alkaliphilic Rhodonellum psychrophilum Strain GCM71T.</title>
        <authorList>
            <person name="Hauptmann A.L."/>
            <person name="Glaring M.A."/>
            <person name="Hallin P.F."/>
            <person name="Prieme A."/>
            <person name="Stougaard P."/>
        </authorList>
    </citation>
    <scope>NUCLEOTIDE SEQUENCE [LARGE SCALE GENOMIC DNA]</scope>
    <source>
        <strain evidence="1 2">GCM71</strain>
    </source>
</reference>
<dbReference type="EMBL" id="AWXR01000083">
    <property type="protein sequence ID" value="ERM80677.1"/>
    <property type="molecule type" value="Genomic_DNA"/>
</dbReference>
<comment type="caution">
    <text evidence="1">The sequence shown here is derived from an EMBL/GenBank/DDBJ whole genome shotgun (WGS) entry which is preliminary data.</text>
</comment>
<protein>
    <submittedName>
        <fullName evidence="1">Uncharacterized protein</fullName>
    </submittedName>
</protein>
<keyword evidence="2" id="KW-1185">Reference proteome</keyword>
<evidence type="ECO:0000313" key="2">
    <source>
        <dbReference type="Proteomes" id="UP000016843"/>
    </source>
</evidence>
<dbReference type="AlphaFoldDB" id="U5BXM5"/>